<feature type="domain" description="Alpha/beta hydrolase fold-3" evidence="2">
    <location>
        <begin position="37"/>
        <end position="179"/>
    </location>
</feature>
<gene>
    <name evidence="3" type="ORF">CALVIDRAFT_536566</name>
</gene>
<dbReference type="PANTHER" id="PTHR48081:SF3">
    <property type="entry name" value="ALPHA_BETA HYDROLASE FOLD-3 DOMAIN-CONTAINING PROTEIN"/>
    <property type="match status" value="1"/>
</dbReference>
<evidence type="ECO:0000313" key="3">
    <source>
        <dbReference type="EMBL" id="KZO97090.1"/>
    </source>
</evidence>
<evidence type="ECO:0000256" key="1">
    <source>
        <dbReference type="ARBA" id="ARBA00022801"/>
    </source>
</evidence>
<dbReference type="Gene3D" id="3.40.50.1820">
    <property type="entry name" value="alpha/beta hydrolase"/>
    <property type="match status" value="1"/>
</dbReference>
<organism evidence="3 4">
    <name type="scientific">Calocera viscosa (strain TUFC12733)</name>
    <dbReference type="NCBI Taxonomy" id="1330018"/>
    <lineage>
        <taxon>Eukaryota</taxon>
        <taxon>Fungi</taxon>
        <taxon>Dikarya</taxon>
        <taxon>Basidiomycota</taxon>
        <taxon>Agaricomycotina</taxon>
        <taxon>Dacrymycetes</taxon>
        <taxon>Dacrymycetales</taxon>
        <taxon>Dacrymycetaceae</taxon>
        <taxon>Calocera</taxon>
    </lineage>
</organism>
<dbReference type="GO" id="GO:0016787">
    <property type="term" value="F:hydrolase activity"/>
    <property type="evidence" value="ECO:0007669"/>
    <property type="project" value="UniProtKB-KW"/>
</dbReference>
<dbReference type="InterPro" id="IPR029058">
    <property type="entry name" value="AB_hydrolase_fold"/>
</dbReference>
<proteinExistence type="predicted"/>
<name>A0A167MV43_CALVF</name>
<dbReference type="OrthoDB" id="408631at2759"/>
<dbReference type="Proteomes" id="UP000076738">
    <property type="component" value="Unassembled WGS sequence"/>
</dbReference>
<evidence type="ECO:0000259" key="2">
    <source>
        <dbReference type="Pfam" id="PF07859"/>
    </source>
</evidence>
<sequence length="258" mass="27758">MTTPTPTTYIFKKVGDLPIKADVYLPSSPAALPAPILVWFHGGGLLQGSRVGAAPHLKRAVDKYGLAVVSLDYRLAPQASLPEILEDVRDGIKWVREELPGLLGEGKVDPTRLATSGSSAGGYICLLSGLPISGVTPPPKALLPIYPITNSLGPFFVTPQRPVKYSEDGYIYTDEDMKVHRDPTSTLLSEAFQPRVPGKPFARDNRMNFYTYMVQEGNLAQLLFAKAPGVNPADYAVAKLVYKDMPPVGGFTAVVGCG</sequence>
<dbReference type="InterPro" id="IPR013094">
    <property type="entry name" value="AB_hydrolase_3"/>
</dbReference>
<reference evidence="3 4" key="1">
    <citation type="journal article" date="2016" name="Mol. Biol. Evol.">
        <title>Comparative Genomics of Early-Diverging Mushroom-Forming Fungi Provides Insights into the Origins of Lignocellulose Decay Capabilities.</title>
        <authorList>
            <person name="Nagy L.G."/>
            <person name="Riley R."/>
            <person name="Tritt A."/>
            <person name="Adam C."/>
            <person name="Daum C."/>
            <person name="Floudas D."/>
            <person name="Sun H."/>
            <person name="Yadav J.S."/>
            <person name="Pangilinan J."/>
            <person name="Larsson K.H."/>
            <person name="Matsuura K."/>
            <person name="Barry K."/>
            <person name="Labutti K."/>
            <person name="Kuo R."/>
            <person name="Ohm R.A."/>
            <person name="Bhattacharya S.S."/>
            <person name="Shirouzu T."/>
            <person name="Yoshinaga Y."/>
            <person name="Martin F.M."/>
            <person name="Grigoriev I.V."/>
            <person name="Hibbett D.S."/>
        </authorList>
    </citation>
    <scope>NUCLEOTIDE SEQUENCE [LARGE SCALE GENOMIC DNA]</scope>
    <source>
        <strain evidence="3 4">TUFC12733</strain>
    </source>
</reference>
<dbReference type="Pfam" id="PF07859">
    <property type="entry name" value="Abhydrolase_3"/>
    <property type="match status" value="1"/>
</dbReference>
<protein>
    <submittedName>
        <fullName evidence="3">Alpha/beta-hydrolase</fullName>
    </submittedName>
</protein>
<dbReference type="PANTHER" id="PTHR48081">
    <property type="entry name" value="AB HYDROLASE SUPERFAMILY PROTEIN C4A8.06C"/>
    <property type="match status" value="1"/>
</dbReference>
<evidence type="ECO:0000313" key="4">
    <source>
        <dbReference type="Proteomes" id="UP000076738"/>
    </source>
</evidence>
<dbReference type="STRING" id="1330018.A0A167MV43"/>
<keyword evidence="4" id="KW-1185">Reference proteome</keyword>
<dbReference type="InterPro" id="IPR050300">
    <property type="entry name" value="GDXG_lipolytic_enzyme"/>
</dbReference>
<dbReference type="SUPFAM" id="SSF53474">
    <property type="entry name" value="alpha/beta-Hydrolases"/>
    <property type="match status" value="1"/>
</dbReference>
<keyword evidence="1 3" id="KW-0378">Hydrolase</keyword>
<dbReference type="EMBL" id="KV417281">
    <property type="protein sequence ID" value="KZO97090.1"/>
    <property type="molecule type" value="Genomic_DNA"/>
</dbReference>
<dbReference type="AlphaFoldDB" id="A0A167MV43"/>
<accession>A0A167MV43</accession>